<evidence type="ECO:0000313" key="2">
    <source>
        <dbReference type="Proteomes" id="UP000001036"/>
    </source>
</evidence>
<dbReference type="STRING" id="498211.CJA_0940"/>
<protein>
    <submittedName>
        <fullName evidence="1">Uncharacterized protein</fullName>
    </submittedName>
</protein>
<sequence length="42" mass="4686">MAFSSGGHINRGSGVWKGLFKHYANYINALLLRMDIRISYGA</sequence>
<gene>
    <name evidence="1" type="ordered locus">CJA_0940</name>
</gene>
<proteinExistence type="predicted"/>
<dbReference type="EMBL" id="CP000934">
    <property type="protein sequence ID" value="ACE84836.1"/>
    <property type="molecule type" value="Genomic_DNA"/>
</dbReference>
<dbReference type="AlphaFoldDB" id="B3PLB6"/>
<reference evidence="1 2" key="1">
    <citation type="journal article" date="2008" name="J. Bacteriol.">
        <title>Insights into plant cell wall degradation from the genome sequence of the soil bacterium Cellvibrio japonicus.</title>
        <authorList>
            <person name="Deboy R.T."/>
            <person name="Mongodin E.F."/>
            <person name="Fouts D.E."/>
            <person name="Tailford L.E."/>
            <person name="Khouri H."/>
            <person name="Emerson J.B."/>
            <person name="Mohamoud Y."/>
            <person name="Watkins K."/>
            <person name="Henrissat B."/>
            <person name="Gilbert H.J."/>
            <person name="Nelson K.E."/>
        </authorList>
    </citation>
    <scope>NUCLEOTIDE SEQUENCE [LARGE SCALE GENOMIC DNA]</scope>
    <source>
        <strain evidence="1 2">Ueda107</strain>
    </source>
</reference>
<accession>B3PLB6</accession>
<organism evidence="1 2">
    <name type="scientific">Cellvibrio japonicus (strain Ueda107)</name>
    <name type="common">Pseudomonas fluorescens subsp. cellulosa</name>
    <dbReference type="NCBI Taxonomy" id="498211"/>
    <lineage>
        <taxon>Bacteria</taxon>
        <taxon>Pseudomonadati</taxon>
        <taxon>Pseudomonadota</taxon>
        <taxon>Gammaproteobacteria</taxon>
        <taxon>Cellvibrionales</taxon>
        <taxon>Cellvibrionaceae</taxon>
        <taxon>Cellvibrio</taxon>
    </lineage>
</organism>
<dbReference type="Proteomes" id="UP000001036">
    <property type="component" value="Chromosome"/>
</dbReference>
<dbReference type="HOGENOM" id="CLU_3249052_0_0_6"/>
<dbReference type="KEGG" id="cja:CJA_0940"/>
<evidence type="ECO:0000313" key="1">
    <source>
        <dbReference type="EMBL" id="ACE84836.1"/>
    </source>
</evidence>
<keyword evidence="2" id="KW-1185">Reference proteome</keyword>
<name>B3PLB6_CELJU</name>